<evidence type="ECO:0000256" key="7">
    <source>
        <dbReference type="ARBA" id="ARBA00023204"/>
    </source>
</evidence>
<dbReference type="Proteomes" id="UP001176961">
    <property type="component" value="Unassembled WGS sequence"/>
</dbReference>
<feature type="compositionally biased region" description="Polar residues" evidence="9">
    <location>
        <begin position="1581"/>
        <end position="1602"/>
    </location>
</feature>
<dbReference type="Gene3D" id="1.25.10.10">
    <property type="entry name" value="Leucine-rich Repeat Variant"/>
    <property type="match status" value="1"/>
</dbReference>
<comment type="similarity">
    <text evidence="3">Belongs to the BLM10 family.</text>
</comment>
<organism evidence="13 14">
    <name type="scientific">Cylicocyclus nassatus</name>
    <name type="common">Nematode worm</name>
    <dbReference type="NCBI Taxonomy" id="53992"/>
    <lineage>
        <taxon>Eukaryota</taxon>
        <taxon>Metazoa</taxon>
        <taxon>Ecdysozoa</taxon>
        <taxon>Nematoda</taxon>
        <taxon>Chromadorea</taxon>
        <taxon>Rhabditida</taxon>
        <taxon>Rhabditina</taxon>
        <taxon>Rhabditomorpha</taxon>
        <taxon>Strongyloidea</taxon>
        <taxon>Strongylidae</taxon>
        <taxon>Cylicocyclus</taxon>
    </lineage>
</organism>
<evidence type="ECO:0000256" key="8">
    <source>
        <dbReference type="ARBA" id="ARBA00023242"/>
    </source>
</evidence>
<dbReference type="GO" id="GO:0005829">
    <property type="term" value="C:cytosol"/>
    <property type="evidence" value="ECO:0007669"/>
    <property type="project" value="TreeGrafter"/>
</dbReference>
<feature type="compositionally biased region" description="Basic and acidic residues" evidence="9">
    <location>
        <begin position="1603"/>
        <end position="1613"/>
    </location>
</feature>
<sequence>MRYCQPVLDNTPSSYKYENEKPSFVVVDAGANVEKDKKRNFGRHDKKYVLLPYYQELSQCLDVHLEHIKHGLLISAIVNENRPALRNYIHALKKFIDAHGFRFSKEDHIKFIKLMYLIMIKKDQWHDVVHYAAKALEKLINKCYFTHEDMVLEWEPVYDLYYGATYGKLEDVDGSRIRTATFRLKRFYSPAETPKIWKKVQIHLAPRYSCKEFCEMALLFLNVRMSTEDHKKYGASLWFETMWKMYEFVEMGKNWGEDLPILFATLAYHNPDFMDWRPMYDSIFTRIIRAMGLCIREGKIVVGDGTGSSSLDGFAKFVSSTIGGPYSCQKHLDRMMKLIEPFMHPANESDHTATVLLFFQNLLREFAARYEEERVKKHRRQVAKEFYLNDNDIRLFVMSILQSLLYSLYSKDGKSYDLPAKLVMILAALEPGRVFPKFLEQVYPAMFAVCEPHRLTQTLDCMFELMYIIACDEKVGIERMKMEKDWLEEMEKQRPAYSPLLEYSIQKLSVKHKWKIRDNLTTFRYHLFYFFEILIAGIDINDVNKANISIHNLTLLFYIMPLLDYSDCVKYHKDLTPDEKSLCILSARLPVLAELTLDKILQIIQCLAITSPKDSTTALGSFKDEETREGDEEHVLKKAIDRCVTALFTNTADCITSKLAQKVLTFVKTIQFESQIATDMISSLISQMTYASPRFWLPFADHVLRNLRELLTPEAQAAEELETSTQWFVTLAGSLLSTTSENYIQNKDVCFEMIGLLVACKNKVAYSNGAIGLWYMLYMLSRIYPENSRYISDRLNRPLSEWVPVREWAILYELQDAKMAWYVPGEPGKKLVKSLLEKFVFPVADSLRDEKMDRDALKKAFTVLSYGLSGSITCFPMPSSPPFQSPNTVLPWFKADIGNPSIVNWDIPHPSGRNFREELVDILEKVIKRLVTSKREHTQVLAGICRILHNLIETSYTDSHQLDIASGEHSDIYNYLTTPLSRKVQIFVLESQAYVSHMRIVVESPERAFTLFHLKVFHMLAGLTINDYSEVRGEARSVLSSLFSEYAIAKETIVDDILPTLSDPNSTRDHLKGALCMISQSSWATASTVGTKKKVWKAIIEMKVVDYPEVIDLYDDLWNEIGKMQKPARKHYECKKINDFCKLWLDKLPKSGEWAKFGDPKVLEATIKLRAERRTANKKEQEALVEMLLGLYARKDLLHTRIKLCRAMLWRCQKEKCGLKTIKILLGKFVDDEEFLRERCADELSFWLKKNKPKTKRMKWTCPKKAEDVFLKCGLRQDNLPLVYDSQNLPKTEEKWNKTVFFSKQFGSYQWPDSISVVVYASQSQLDRKPLNESEKAIVEAFENEAFFDKWISLLLIEKHDSKEVNDNTVWMIKYLLRDFPDSTIIYNKVTKTLAGLMKSRKRAEQRLAAEIFTGTCKGTKYLGFKKLNELWSWLAPAVDRLYDHMNADAYSAWQSCITDVLQRDDTRRFWWLIERLLASMTRPAPTAWHQGIRSQILLATDWRETETRKRICHIAWKSLPKATIETQRLGISASLKYVCTVLEANMNNDLKSLPKRFQLEPIDVWLKRFENKIDVLASIDTSPPKQSQTSVIKTDPTQRSTSDAEIKPSSSEKEFKSLATASESINAEPQIYLRTLLEFLLQYYDDCMTCLTPGIISLFPMLIEYANEDENESNESFKDIDIRNNASSLVHEYMSSLLVNVKFAESFPDVVIKTFHRSYQWRVRVSVLKFIQVLVFSNIYVLEKYSAPTNVMQLLFEALKDRQVEVRLEASRCLLTLIFCDFAKIDKNLQDKIDLYYKSKIRCTLHGAVLAMGAVVMAHPFSTPPYLIPMLKCLCAITSHSAELQKAATDALREFRRSHRENWEKTASIIGSELIYQIENAIAPIYYA</sequence>
<feature type="domain" description="Proteasome activator complex subunit 4 C-terminal" evidence="10">
    <location>
        <begin position="1805"/>
        <end position="1889"/>
    </location>
</feature>
<feature type="domain" description="Proteasome activator Blm10 middle HEAT repeats region" evidence="11">
    <location>
        <begin position="626"/>
        <end position="871"/>
    </location>
</feature>
<keyword evidence="8" id="KW-0539">Nucleus</keyword>
<comment type="caution">
    <text evidence="13">The sequence shown here is derived from an EMBL/GenBank/DDBJ whole genome shotgun (WGS) entry which is preliminary data.</text>
</comment>
<dbReference type="GO" id="GO:0016607">
    <property type="term" value="C:nuclear speck"/>
    <property type="evidence" value="ECO:0007669"/>
    <property type="project" value="UniProtKB-SubCell"/>
</dbReference>
<dbReference type="Pfam" id="PF23096">
    <property type="entry name" value="HEAT_PSME4"/>
    <property type="match status" value="1"/>
</dbReference>
<keyword evidence="7" id="KW-0234">DNA repair</keyword>
<dbReference type="Pfam" id="PF11919">
    <property type="entry name" value="PSME4_C"/>
    <property type="match status" value="1"/>
</dbReference>
<evidence type="ECO:0000259" key="11">
    <source>
        <dbReference type="Pfam" id="PF16507"/>
    </source>
</evidence>
<dbReference type="GO" id="GO:0010499">
    <property type="term" value="P:proteasomal ubiquitin-independent protein catabolic process"/>
    <property type="evidence" value="ECO:0007669"/>
    <property type="project" value="TreeGrafter"/>
</dbReference>
<keyword evidence="4" id="KW-0963">Cytoplasm</keyword>
<gene>
    <name evidence="13" type="ORF">CYNAS_LOCUS13980</name>
</gene>
<dbReference type="SUPFAM" id="SSF48371">
    <property type="entry name" value="ARM repeat"/>
    <property type="match status" value="2"/>
</dbReference>
<accession>A0AA36H145</accession>
<dbReference type="EMBL" id="CATQJL010000305">
    <property type="protein sequence ID" value="CAJ0601997.1"/>
    <property type="molecule type" value="Genomic_DNA"/>
</dbReference>
<feature type="region of interest" description="Disordered" evidence="9">
    <location>
        <begin position="1581"/>
        <end position="1613"/>
    </location>
</feature>
<comment type="subcellular location">
    <subcellularLocation>
        <location evidence="2">Cytoplasm</location>
    </subcellularLocation>
    <subcellularLocation>
        <location evidence="1">Nucleus speckle</location>
    </subcellularLocation>
</comment>
<dbReference type="Pfam" id="PF16507">
    <property type="entry name" value="HEAT_PSME4_mid"/>
    <property type="match status" value="2"/>
</dbReference>
<evidence type="ECO:0000256" key="9">
    <source>
        <dbReference type="SAM" id="MobiDB-lite"/>
    </source>
</evidence>
<proteinExistence type="inferred from homology"/>
<feature type="domain" description="Proteasome activator Blm10 middle HEAT repeats region" evidence="11">
    <location>
        <begin position="332"/>
        <end position="473"/>
    </location>
</feature>
<protein>
    <recommendedName>
        <fullName evidence="15">Proteasome activator complex subunit 4</fullName>
    </recommendedName>
</protein>
<dbReference type="InterPro" id="IPR011989">
    <property type="entry name" value="ARM-like"/>
</dbReference>
<dbReference type="GO" id="GO:0016504">
    <property type="term" value="F:peptidase activator activity"/>
    <property type="evidence" value="ECO:0007669"/>
    <property type="project" value="InterPro"/>
</dbReference>
<dbReference type="GO" id="GO:0006281">
    <property type="term" value="P:DNA repair"/>
    <property type="evidence" value="ECO:0007669"/>
    <property type="project" value="UniProtKB-KW"/>
</dbReference>
<dbReference type="PANTHER" id="PTHR32170">
    <property type="entry name" value="PROTEASOME ACTIVATOR COMPLEX SUBUNIT 4"/>
    <property type="match status" value="1"/>
</dbReference>
<evidence type="ECO:0008006" key="15">
    <source>
        <dbReference type="Google" id="ProtNLM"/>
    </source>
</evidence>
<evidence type="ECO:0000256" key="6">
    <source>
        <dbReference type="ARBA" id="ARBA00022763"/>
    </source>
</evidence>
<reference evidence="13" key="1">
    <citation type="submission" date="2023-07" db="EMBL/GenBank/DDBJ databases">
        <authorList>
            <consortium name="CYATHOMIX"/>
        </authorList>
    </citation>
    <scope>NUCLEOTIDE SEQUENCE</scope>
    <source>
        <strain evidence="13">N/A</strain>
    </source>
</reference>
<feature type="domain" description="Proteasome activator complex subunit 4-like HEAT repeat-like" evidence="12">
    <location>
        <begin position="1220"/>
        <end position="1495"/>
    </location>
</feature>
<dbReference type="PANTHER" id="PTHR32170:SF4">
    <property type="entry name" value="DUF3437 DOMAIN-CONTAINING PROTEIN-RELATED"/>
    <property type="match status" value="1"/>
</dbReference>
<keyword evidence="5" id="KW-0677">Repeat</keyword>
<evidence type="ECO:0000313" key="14">
    <source>
        <dbReference type="Proteomes" id="UP001176961"/>
    </source>
</evidence>
<evidence type="ECO:0000256" key="2">
    <source>
        <dbReference type="ARBA" id="ARBA00004496"/>
    </source>
</evidence>
<dbReference type="InterPro" id="IPR021843">
    <property type="entry name" value="PSME4_C"/>
</dbReference>
<evidence type="ECO:0000256" key="4">
    <source>
        <dbReference type="ARBA" id="ARBA00022490"/>
    </source>
</evidence>
<name>A0AA36H145_CYLNA</name>
<evidence type="ECO:0000313" key="13">
    <source>
        <dbReference type="EMBL" id="CAJ0601997.1"/>
    </source>
</evidence>
<evidence type="ECO:0000256" key="3">
    <source>
        <dbReference type="ARBA" id="ARBA00005739"/>
    </source>
</evidence>
<evidence type="ECO:0000259" key="12">
    <source>
        <dbReference type="Pfam" id="PF23096"/>
    </source>
</evidence>
<dbReference type="InterPro" id="IPR055455">
    <property type="entry name" value="HEAT_PSME4"/>
</dbReference>
<dbReference type="InterPro" id="IPR016024">
    <property type="entry name" value="ARM-type_fold"/>
</dbReference>
<dbReference type="InterPro" id="IPR032430">
    <property type="entry name" value="Blm10_mid"/>
</dbReference>
<evidence type="ECO:0000256" key="1">
    <source>
        <dbReference type="ARBA" id="ARBA00004324"/>
    </source>
</evidence>
<dbReference type="InterPro" id="IPR035309">
    <property type="entry name" value="PSME4"/>
</dbReference>
<keyword evidence="6" id="KW-0227">DNA damage</keyword>
<dbReference type="GO" id="GO:0070628">
    <property type="term" value="F:proteasome binding"/>
    <property type="evidence" value="ECO:0007669"/>
    <property type="project" value="InterPro"/>
</dbReference>
<evidence type="ECO:0000259" key="10">
    <source>
        <dbReference type="Pfam" id="PF11919"/>
    </source>
</evidence>
<evidence type="ECO:0000256" key="5">
    <source>
        <dbReference type="ARBA" id="ARBA00022737"/>
    </source>
</evidence>
<keyword evidence="14" id="KW-1185">Reference proteome</keyword>